<evidence type="ECO:0000256" key="10">
    <source>
        <dbReference type="ARBA" id="ARBA00023180"/>
    </source>
</evidence>
<dbReference type="InterPro" id="IPR012340">
    <property type="entry name" value="NA-bd_OB-fold"/>
</dbReference>
<dbReference type="Proteomes" id="UP001152561">
    <property type="component" value="Unassembled WGS sequence"/>
</dbReference>
<dbReference type="GO" id="GO:0003723">
    <property type="term" value="F:RNA binding"/>
    <property type="evidence" value="ECO:0007669"/>
    <property type="project" value="InterPro"/>
</dbReference>
<feature type="transmembrane region" description="Helical" evidence="14">
    <location>
        <begin position="686"/>
        <end position="706"/>
    </location>
</feature>
<dbReference type="Gene3D" id="3.40.50.2300">
    <property type="match status" value="2"/>
</dbReference>
<dbReference type="OrthoDB" id="5984008at2759"/>
<dbReference type="InterPro" id="IPR022966">
    <property type="entry name" value="RNase_II/R_CS"/>
</dbReference>
<feature type="transmembrane region" description="Helical" evidence="14">
    <location>
        <begin position="718"/>
        <end position="736"/>
    </location>
</feature>
<evidence type="ECO:0000256" key="1">
    <source>
        <dbReference type="ARBA" id="ARBA00004141"/>
    </source>
</evidence>
<dbReference type="InterPro" id="IPR015683">
    <property type="entry name" value="Ionotropic_Glu_rcpt"/>
</dbReference>
<proteinExistence type="inferred from homology"/>
<keyword evidence="3" id="KW-0813">Transport</keyword>
<dbReference type="InterPro" id="IPR019594">
    <property type="entry name" value="Glu/Gly-bd"/>
</dbReference>
<keyword evidence="5" id="KW-0732">Signal</keyword>
<comment type="similarity">
    <text evidence="13">Belongs to the RNR ribonuclease family.</text>
</comment>
<keyword evidence="9" id="KW-0675">Receptor</keyword>
<dbReference type="SUPFAM" id="SSF53822">
    <property type="entry name" value="Periplasmic binding protein-like I"/>
    <property type="match status" value="1"/>
</dbReference>
<gene>
    <name evidence="17" type="ORF">K7X08_017714</name>
</gene>
<dbReference type="Gene3D" id="1.10.287.70">
    <property type="match status" value="1"/>
</dbReference>
<dbReference type="CDD" id="cd13686">
    <property type="entry name" value="GluR_Plant"/>
    <property type="match status" value="1"/>
</dbReference>
<sequence>MRFENQILGKELNFSKDPKSLRMYLTSFRLHLFALPSCFSGEEPKPHLTIQLIFPSLLLLVLSFPPLPWCFDVLLCKLGCYFEGSRLHIFVPKFTMKLFWTLVLIVLYNGYSSEGVNSTHPARPKVVNIGCMLSFNSVVGKITKVAVEAAVEDINSNPDVLGGTKLNMITLDSNSSGFLGIVEAIRFMETDTVAIVGPQSSVIAHVVSNIANELQVPLLSFAATDPTLSSLQYPYFVRTSPSDMFQMAAIAGMINHFEWREVIAIYIDDDFGRNGIAALADQLAKRRCSISYKAAMKPEATLDDARDVLVQVALRESRIMVVHTYPSKGLEIFSMARYLGMTDNGYVWIATHWLSTILDTAGPLPPDKKENLEGAITLRIHTPRSELKQKFVSRWSNLTREAGVTGPSGMSTYALYAYDTLWLLAHAINEFFNQGGNVSFSKDPRLTEQNSGSLNLDSMSIFNGGKLLLDNIFKVNMTGVTGPYSFSPDKNLFRPAFEVINVVGTGFRKVGYWSEYSGLSIVPPETLYSKPPNRSSSNQQLHSIIWPGQTAEKPRGWVFPNNGRQLKIGVPNRASFREFVGKIPGTDSFRGYCIEVFTTAIDLLPYAVPYKLIAFGDGHNNPDDTELVHLITAGVFDAAIGDIAITTNRTKMVDFTQPYIECGLVVVAPVKQQNSNAWAFLRPFTPRMWCVTGVFFLIVGTVIWILEHRLNDDFRGPPSKQIVTVLWFSFSTLFTAHRENTVSTLGRIVLLIWLFVVLIINSSYTASLTSILTVQKLSSPITGIESLVNTKEPIGYQLGSFARNYLIQELRIDESRLVPLNLPEDYAKALKDGPSHEFTKNGWGFAFPRDSPLAIDMSTAILKLSENGELQRIHDKWLSGIACTSQNTKLEVDRLQLKSFSGLFFICGLACFLALLIYFVMIACQYCQYHPNSESSGESSRSGRLQTFFSFVDEKEESVRSRSKRRQLEVTSVRSVDQDASINGSRIDRSEIYSNRVASVCGPAWSLRWSDCGIGFLDGPTGRLVDPITSDLRNLNGLAKIMRQIRIDRGALTLASAEVKFQIDTKLMTLFISVPSWSKLFELFLGAYLFLKDVDTCIEKGMYQIREANQMVEEFMLAANVAVAEKILKHFPLCSLLRRHPSPTKEMLEPLLRTAESIGLSLDVTSSKSLADSLNRAVGNDPYFNKLIRILATRCMTQAVYFCSGDLSPPEYLHYGLASPLYTHFTSPIRRYADVIVHRLLAASLGIYKLPGVFQDRPKLTSISDSMVLKDLYT</sequence>
<comment type="caution">
    <text evidence="17">The sequence shown here is derived from an EMBL/GenBank/DDBJ whole genome shotgun (WGS) entry which is preliminary data.</text>
</comment>
<feature type="domain" description="RNB" evidence="16">
    <location>
        <begin position="897"/>
        <end position="1247"/>
    </location>
</feature>
<keyword evidence="6 14" id="KW-1133">Transmembrane helix</keyword>
<dbReference type="InterPro" id="IPR001900">
    <property type="entry name" value="RNase_II/R"/>
</dbReference>
<dbReference type="Pfam" id="PF00773">
    <property type="entry name" value="RNB"/>
    <property type="match status" value="1"/>
</dbReference>
<protein>
    <recommendedName>
        <fullName evidence="19">Glutamate receptor</fullName>
    </recommendedName>
</protein>
<evidence type="ECO:0000256" key="6">
    <source>
        <dbReference type="ARBA" id="ARBA00022989"/>
    </source>
</evidence>
<evidence type="ECO:0000256" key="12">
    <source>
        <dbReference type="ARBA" id="ARBA00023303"/>
    </source>
</evidence>
<dbReference type="PANTHER" id="PTHR18966">
    <property type="entry name" value="IONOTROPIC GLUTAMATE RECEPTOR"/>
    <property type="match status" value="1"/>
</dbReference>
<keyword evidence="7" id="KW-0406">Ion transport</keyword>
<accession>A0A9Q1R9U5</accession>
<comment type="similarity">
    <text evidence="2">Belongs to the glutamate-gated ion channel (TC 1.A.10.1) family.</text>
</comment>
<dbReference type="Pfam" id="PF10613">
    <property type="entry name" value="Lig_chan-Glu_bd"/>
    <property type="match status" value="1"/>
</dbReference>
<dbReference type="Pfam" id="PF01094">
    <property type="entry name" value="ANF_receptor"/>
    <property type="match status" value="1"/>
</dbReference>
<feature type="domain" description="Ionotropic glutamate receptor C-terminal" evidence="15">
    <location>
        <begin position="567"/>
        <end position="880"/>
    </location>
</feature>
<dbReference type="CDD" id="cd19990">
    <property type="entry name" value="PBP1_GABAb_receptor_plant"/>
    <property type="match status" value="1"/>
</dbReference>
<keyword evidence="4 14" id="KW-0812">Transmembrane</keyword>
<evidence type="ECO:0000256" key="11">
    <source>
        <dbReference type="ARBA" id="ARBA00023286"/>
    </source>
</evidence>
<evidence type="ECO:0000256" key="5">
    <source>
        <dbReference type="ARBA" id="ARBA00022729"/>
    </source>
</evidence>
<keyword evidence="10" id="KW-0325">Glycoprotein</keyword>
<evidence type="ECO:0000256" key="9">
    <source>
        <dbReference type="ARBA" id="ARBA00023170"/>
    </source>
</evidence>
<dbReference type="GO" id="GO:0016020">
    <property type="term" value="C:membrane"/>
    <property type="evidence" value="ECO:0007669"/>
    <property type="project" value="UniProtKB-SubCell"/>
</dbReference>
<reference evidence="18" key="1">
    <citation type="journal article" date="2023" name="Proc. Natl. Acad. Sci. U.S.A.">
        <title>Genomic and structural basis for evolution of tropane alkaloid biosynthesis.</title>
        <authorList>
            <person name="Wanga Y.-J."/>
            <person name="Taina T."/>
            <person name="Yua J.-Y."/>
            <person name="Lia J."/>
            <person name="Xua B."/>
            <person name="Chenc J."/>
            <person name="D'Auriad J.C."/>
            <person name="Huanga J.-P."/>
            <person name="Huanga S.-X."/>
        </authorList>
    </citation>
    <scope>NUCLEOTIDE SEQUENCE [LARGE SCALE GENOMIC DNA]</scope>
    <source>
        <strain evidence="18">cv. KIB-2019</strain>
    </source>
</reference>
<evidence type="ECO:0000256" key="8">
    <source>
        <dbReference type="ARBA" id="ARBA00023136"/>
    </source>
</evidence>
<keyword evidence="8 14" id="KW-0472">Membrane</keyword>
<evidence type="ECO:0000256" key="7">
    <source>
        <dbReference type="ARBA" id="ARBA00023065"/>
    </source>
</evidence>
<evidence type="ECO:0000313" key="17">
    <source>
        <dbReference type="EMBL" id="KAJ8545131.1"/>
    </source>
</evidence>
<dbReference type="Pfam" id="PF00060">
    <property type="entry name" value="Lig_chan"/>
    <property type="match status" value="1"/>
</dbReference>
<dbReference type="EMBL" id="JAJAGQ010000013">
    <property type="protein sequence ID" value="KAJ8545131.1"/>
    <property type="molecule type" value="Genomic_DNA"/>
</dbReference>
<keyword evidence="12" id="KW-0407">Ion channel</keyword>
<dbReference type="Gene3D" id="3.40.190.10">
    <property type="entry name" value="Periplasmic binding protein-like II"/>
    <property type="match status" value="2"/>
</dbReference>
<keyword evidence="11" id="KW-1071">Ligand-gated ion channel</keyword>
<dbReference type="GO" id="GO:0015276">
    <property type="term" value="F:ligand-gated monoatomic ion channel activity"/>
    <property type="evidence" value="ECO:0007669"/>
    <property type="project" value="InterPro"/>
</dbReference>
<evidence type="ECO:0000256" key="4">
    <source>
        <dbReference type="ARBA" id="ARBA00022692"/>
    </source>
</evidence>
<dbReference type="InterPro" id="IPR044440">
    <property type="entry name" value="GABAb_receptor_plant_PBP1"/>
</dbReference>
<dbReference type="FunFam" id="3.40.190.10:FF:000054">
    <property type="entry name" value="Glutamate receptor"/>
    <property type="match status" value="1"/>
</dbReference>
<evidence type="ECO:0000256" key="3">
    <source>
        <dbReference type="ARBA" id="ARBA00022448"/>
    </source>
</evidence>
<dbReference type="SUPFAM" id="SSF53850">
    <property type="entry name" value="Periplasmic binding protein-like II"/>
    <property type="match status" value="1"/>
</dbReference>
<keyword evidence="18" id="KW-1185">Reference proteome</keyword>
<dbReference type="InterPro" id="IPR001320">
    <property type="entry name" value="Iontro_rcpt_C"/>
</dbReference>
<dbReference type="FunFam" id="1.10.287.70:FF:000037">
    <property type="entry name" value="Glutamate receptor"/>
    <property type="match status" value="1"/>
</dbReference>
<evidence type="ECO:0000256" key="2">
    <source>
        <dbReference type="ARBA" id="ARBA00008685"/>
    </source>
</evidence>
<name>A0A9Q1R9U5_9SOLA</name>
<comment type="subcellular location">
    <subcellularLocation>
        <location evidence="1">Membrane</location>
        <topology evidence="1">Multi-pass membrane protein</topology>
    </subcellularLocation>
</comment>
<evidence type="ECO:0000256" key="13">
    <source>
        <dbReference type="RuleBase" id="RU003901"/>
    </source>
</evidence>
<dbReference type="FunFam" id="3.40.50.2300:FF:000081">
    <property type="entry name" value="Glutamate receptor"/>
    <property type="match status" value="1"/>
</dbReference>
<dbReference type="PROSITE" id="PS01175">
    <property type="entry name" value="RIBONUCLEASE_II"/>
    <property type="match status" value="1"/>
</dbReference>
<evidence type="ECO:0000259" key="16">
    <source>
        <dbReference type="SMART" id="SM00955"/>
    </source>
</evidence>
<dbReference type="SMART" id="SM00955">
    <property type="entry name" value="RNB"/>
    <property type="match status" value="1"/>
</dbReference>
<feature type="transmembrane region" description="Helical" evidence="14">
    <location>
        <begin position="748"/>
        <end position="772"/>
    </location>
</feature>
<evidence type="ECO:0000256" key="14">
    <source>
        <dbReference type="SAM" id="Phobius"/>
    </source>
</evidence>
<organism evidence="17 18">
    <name type="scientific">Anisodus acutangulus</name>
    <dbReference type="NCBI Taxonomy" id="402998"/>
    <lineage>
        <taxon>Eukaryota</taxon>
        <taxon>Viridiplantae</taxon>
        <taxon>Streptophyta</taxon>
        <taxon>Embryophyta</taxon>
        <taxon>Tracheophyta</taxon>
        <taxon>Spermatophyta</taxon>
        <taxon>Magnoliopsida</taxon>
        <taxon>eudicotyledons</taxon>
        <taxon>Gunneridae</taxon>
        <taxon>Pentapetalae</taxon>
        <taxon>asterids</taxon>
        <taxon>lamiids</taxon>
        <taxon>Solanales</taxon>
        <taxon>Solanaceae</taxon>
        <taxon>Solanoideae</taxon>
        <taxon>Hyoscyameae</taxon>
        <taxon>Anisodus</taxon>
    </lineage>
</organism>
<evidence type="ECO:0000259" key="15">
    <source>
        <dbReference type="SMART" id="SM00079"/>
    </source>
</evidence>
<evidence type="ECO:0000313" key="18">
    <source>
        <dbReference type="Proteomes" id="UP001152561"/>
    </source>
</evidence>
<evidence type="ECO:0008006" key="19">
    <source>
        <dbReference type="Google" id="ProtNLM"/>
    </source>
</evidence>
<dbReference type="SMART" id="SM00079">
    <property type="entry name" value="PBPe"/>
    <property type="match status" value="1"/>
</dbReference>
<dbReference type="InterPro" id="IPR001828">
    <property type="entry name" value="ANF_lig-bd_rcpt"/>
</dbReference>
<dbReference type="FunFam" id="3.40.190.10:FF:000039">
    <property type="entry name" value="Glutamate receptor"/>
    <property type="match status" value="1"/>
</dbReference>
<dbReference type="InterPro" id="IPR028082">
    <property type="entry name" value="Peripla_BP_I"/>
</dbReference>
<dbReference type="AlphaFoldDB" id="A0A9Q1R9U5"/>
<dbReference type="GO" id="GO:0004540">
    <property type="term" value="F:RNA nuclease activity"/>
    <property type="evidence" value="ECO:0007669"/>
    <property type="project" value="InterPro"/>
</dbReference>
<dbReference type="SUPFAM" id="SSF50249">
    <property type="entry name" value="Nucleic acid-binding proteins"/>
    <property type="match status" value="1"/>
</dbReference>
<feature type="transmembrane region" description="Helical" evidence="14">
    <location>
        <begin position="903"/>
        <end position="923"/>
    </location>
</feature>
<dbReference type="PRINTS" id="PR01176">
    <property type="entry name" value="GABABRECEPTR"/>
</dbReference>